<name>X1VW62_9ZZZZ</name>
<accession>X1VW62</accession>
<evidence type="ECO:0008006" key="3">
    <source>
        <dbReference type="Google" id="ProtNLM"/>
    </source>
</evidence>
<dbReference type="EMBL" id="BARW01038416">
    <property type="protein sequence ID" value="GAJ22586.1"/>
    <property type="molecule type" value="Genomic_DNA"/>
</dbReference>
<keyword evidence="1" id="KW-0472">Membrane</keyword>
<dbReference type="AlphaFoldDB" id="X1VW62"/>
<evidence type="ECO:0000256" key="1">
    <source>
        <dbReference type="SAM" id="Phobius"/>
    </source>
</evidence>
<evidence type="ECO:0000313" key="2">
    <source>
        <dbReference type="EMBL" id="GAJ22586.1"/>
    </source>
</evidence>
<feature type="transmembrane region" description="Helical" evidence="1">
    <location>
        <begin position="30"/>
        <end position="53"/>
    </location>
</feature>
<organism evidence="2">
    <name type="scientific">marine sediment metagenome</name>
    <dbReference type="NCBI Taxonomy" id="412755"/>
    <lineage>
        <taxon>unclassified sequences</taxon>
        <taxon>metagenomes</taxon>
        <taxon>ecological metagenomes</taxon>
    </lineage>
</organism>
<proteinExistence type="predicted"/>
<feature type="non-terminal residue" evidence="2">
    <location>
        <position position="64"/>
    </location>
</feature>
<comment type="caution">
    <text evidence="2">The sequence shown here is derived from an EMBL/GenBank/DDBJ whole genome shotgun (WGS) entry which is preliminary data.</text>
</comment>
<reference evidence="2" key="1">
    <citation type="journal article" date="2014" name="Front. Microbiol.">
        <title>High frequency of phylogenetically diverse reductive dehalogenase-homologous genes in deep subseafloor sedimentary metagenomes.</title>
        <authorList>
            <person name="Kawai M."/>
            <person name="Futagami T."/>
            <person name="Toyoda A."/>
            <person name="Takaki Y."/>
            <person name="Nishi S."/>
            <person name="Hori S."/>
            <person name="Arai W."/>
            <person name="Tsubouchi T."/>
            <person name="Morono Y."/>
            <person name="Uchiyama I."/>
            <person name="Ito T."/>
            <person name="Fujiyama A."/>
            <person name="Inagaki F."/>
            <person name="Takami H."/>
        </authorList>
    </citation>
    <scope>NUCLEOTIDE SEQUENCE</scope>
    <source>
        <strain evidence="2">Expedition CK06-06</strain>
    </source>
</reference>
<gene>
    <name evidence="2" type="ORF">S12H4_58966</name>
</gene>
<keyword evidence="1" id="KW-1133">Transmembrane helix</keyword>
<sequence length="64" mass="6808">MAVVGLIGCIVVSGFDSAMWMVTTTIYYKIATYSLITIPLFILMGLLAAGGGISGKLYDSLSLW</sequence>
<protein>
    <recommendedName>
        <fullName evidence="3">TRAP C4-dicarboxylate transport system permease DctM subunit domain-containing protein</fullName>
    </recommendedName>
</protein>
<keyword evidence="1" id="KW-0812">Transmembrane</keyword>